<keyword evidence="2" id="KW-1185">Reference proteome</keyword>
<evidence type="ECO:0000313" key="2">
    <source>
        <dbReference type="Proteomes" id="UP000637632"/>
    </source>
</evidence>
<reference evidence="1 2" key="1">
    <citation type="submission" date="2020-08" db="EMBL/GenBank/DDBJ databases">
        <title>Novel species isolated from subtropical streams in China.</title>
        <authorList>
            <person name="Lu H."/>
        </authorList>
    </citation>
    <scope>NUCLEOTIDE SEQUENCE [LARGE SCALE GENOMIC DNA]</scope>
    <source>
        <strain evidence="1 2">CCTCC AB 2015119</strain>
    </source>
</reference>
<protein>
    <recommendedName>
        <fullName evidence="3">Acetyltransferase (GNAT) family protein</fullName>
    </recommendedName>
</protein>
<dbReference type="Proteomes" id="UP000637632">
    <property type="component" value="Unassembled WGS sequence"/>
</dbReference>
<evidence type="ECO:0008006" key="3">
    <source>
        <dbReference type="Google" id="ProtNLM"/>
    </source>
</evidence>
<evidence type="ECO:0000313" key="1">
    <source>
        <dbReference type="EMBL" id="MBC3809890.1"/>
    </source>
</evidence>
<dbReference type="EMBL" id="JACOFT010000001">
    <property type="protein sequence ID" value="MBC3809890.1"/>
    <property type="molecule type" value="Genomic_DNA"/>
</dbReference>
<comment type="caution">
    <text evidence="1">The sequence shown here is derived from an EMBL/GenBank/DDBJ whole genome shotgun (WGS) entry which is preliminary data.</text>
</comment>
<sequence>MNTSIPPRLVADALWLLTARSRGGNHWVSNAHCQIQTIEFGGHSHPISLLEHSNWQECAASSPRSALLRAHRQRLKQSTSATARIADTLSCLVYGPLSALMHTGKLDQAALVANYLLPTSLYPAWGADDIQLMTERLQTAHPQRPLMMQHLSSEVCPQLMQHLRNLGWKMVATRTVFLSDPQQTQQTGFWPDTDVEIVHQDQLSNSDLHELHALYQLHKRSNVRQTNHLQTDFSLAFFELCLETGFVELTGLRWQGHWVGILGTYTQTDSDWLTAPLMAWDHNLPVSVKPEHLLHDLFIREAQQKQLRLHCGTEQKIAPDRSHSAIEYTAIYDQHLPTTQKIANRWFSALFQQCVYRPS</sequence>
<name>A0ABR6XBG7_9BURK</name>
<organism evidence="1 2">
    <name type="scientific">Undibacterium aquatile</name>
    <dbReference type="NCBI Taxonomy" id="1537398"/>
    <lineage>
        <taxon>Bacteria</taxon>
        <taxon>Pseudomonadati</taxon>
        <taxon>Pseudomonadota</taxon>
        <taxon>Betaproteobacteria</taxon>
        <taxon>Burkholderiales</taxon>
        <taxon>Oxalobacteraceae</taxon>
        <taxon>Undibacterium</taxon>
    </lineage>
</organism>
<accession>A0ABR6XBG7</accession>
<dbReference type="RefSeq" id="WP_190476540.1">
    <property type="nucleotide sequence ID" value="NZ_JACOFT010000001.1"/>
</dbReference>
<gene>
    <name evidence="1" type="ORF">H8K26_00425</name>
</gene>
<proteinExistence type="predicted"/>